<dbReference type="Proteomes" id="UP000645610">
    <property type="component" value="Unassembled WGS sequence"/>
</dbReference>
<keyword evidence="2" id="KW-1185">Reference proteome</keyword>
<dbReference type="EMBL" id="JADQDP010000001">
    <property type="protein sequence ID" value="MBF9140531.1"/>
    <property type="molecule type" value="Genomic_DNA"/>
</dbReference>
<gene>
    <name evidence="1" type="ORF">I2I01_02735</name>
</gene>
<sequence length="231" mass="25819">MEKLFSTILYGIAVISCVSCKKEEVEEPACSDHCTTIVGRFTTDNRATPLAGLPVRMQWVRWKGAFSTDVRTKAKTVTDAQGNYRLNFYVKEDELKDGYFEVCYSGDASKYILDRDQTGASWLGLSRDTVIVSDWLLPRKAFVHPEITNAAQIVGDYWGEYGFANGAYRGRGRFTYAVVFTFNQLPSGNIEVAANQPVDLKSFKTVNGQLVVAHDTVRLAPGATYVHRVTY</sequence>
<comment type="caution">
    <text evidence="1">The sequence shown here is derived from an EMBL/GenBank/DDBJ whole genome shotgun (WGS) entry which is preliminary data.</text>
</comment>
<evidence type="ECO:0000313" key="2">
    <source>
        <dbReference type="Proteomes" id="UP000645610"/>
    </source>
</evidence>
<protein>
    <submittedName>
        <fullName evidence="1">Uncharacterized protein</fullName>
    </submittedName>
</protein>
<evidence type="ECO:0000313" key="1">
    <source>
        <dbReference type="EMBL" id="MBF9140531.1"/>
    </source>
</evidence>
<proteinExistence type="predicted"/>
<dbReference type="AlphaFoldDB" id="A0A931BF48"/>
<organism evidence="1 2">
    <name type="scientific">Hymenobacter properus</name>
    <dbReference type="NCBI Taxonomy" id="2791026"/>
    <lineage>
        <taxon>Bacteria</taxon>
        <taxon>Pseudomonadati</taxon>
        <taxon>Bacteroidota</taxon>
        <taxon>Cytophagia</taxon>
        <taxon>Cytophagales</taxon>
        <taxon>Hymenobacteraceae</taxon>
        <taxon>Hymenobacter</taxon>
    </lineage>
</organism>
<accession>A0A931BF48</accession>
<reference evidence="1 2" key="1">
    <citation type="submission" date="2020-11" db="EMBL/GenBank/DDBJ databases">
        <authorList>
            <person name="Kim M.K."/>
        </authorList>
    </citation>
    <scope>NUCLEOTIDE SEQUENCE [LARGE SCALE GENOMIC DNA]</scope>
    <source>
        <strain evidence="1 2">BT439</strain>
    </source>
</reference>
<dbReference type="PROSITE" id="PS51257">
    <property type="entry name" value="PROKAR_LIPOPROTEIN"/>
    <property type="match status" value="1"/>
</dbReference>
<dbReference type="RefSeq" id="WP_196284880.1">
    <property type="nucleotide sequence ID" value="NZ_JADQDP010000001.1"/>
</dbReference>
<name>A0A931BF48_9BACT</name>